<accession>A0A6A5K6U8</accession>
<evidence type="ECO:0000313" key="2">
    <source>
        <dbReference type="Proteomes" id="UP000800040"/>
    </source>
</evidence>
<dbReference type="EMBL" id="ML975405">
    <property type="protein sequence ID" value="KAF1830222.1"/>
    <property type="molecule type" value="Genomic_DNA"/>
</dbReference>
<dbReference type="AlphaFoldDB" id="A0A6A5K6U8"/>
<organism evidence="1 2">
    <name type="scientific">Decorospora gaudefroyi</name>
    <dbReference type="NCBI Taxonomy" id="184978"/>
    <lineage>
        <taxon>Eukaryota</taxon>
        <taxon>Fungi</taxon>
        <taxon>Dikarya</taxon>
        <taxon>Ascomycota</taxon>
        <taxon>Pezizomycotina</taxon>
        <taxon>Dothideomycetes</taxon>
        <taxon>Pleosporomycetidae</taxon>
        <taxon>Pleosporales</taxon>
        <taxon>Pleosporineae</taxon>
        <taxon>Pleosporaceae</taxon>
        <taxon>Decorospora</taxon>
    </lineage>
</organism>
<evidence type="ECO:0000313" key="1">
    <source>
        <dbReference type="EMBL" id="KAF1830222.1"/>
    </source>
</evidence>
<gene>
    <name evidence="1" type="ORF">BDW02DRAFT_573273</name>
</gene>
<name>A0A6A5K6U8_9PLEO</name>
<protein>
    <submittedName>
        <fullName evidence="1">Uncharacterized protein</fullName>
    </submittedName>
</protein>
<proteinExistence type="predicted"/>
<dbReference type="Proteomes" id="UP000800040">
    <property type="component" value="Unassembled WGS sequence"/>
</dbReference>
<sequence>MRSTHCVCLLCTPNCPSFSKPHSALVARISRPHWVPDIVRIQGRYCPLSITLGRSSLVYRFTCRLFTLDRH</sequence>
<dbReference type="OrthoDB" id="206201at2759"/>
<reference evidence="1" key="1">
    <citation type="submission" date="2020-01" db="EMBL/GenBank/DDBJ databases">
        <authorList>
            <consortium name="DOE Joint Genome Institute"/>
            <person name="Haridas S."/>
            <person name="Albert R."/>
            <person name="Binder M."/>
            <person name="Bloem J."/>
            <person name="Labutti K."/>
            <person name="Salamov A."/>
            <person name="Andreopoulos B."/>
            <person name="Baker S.E."/>
            <person name="Barry K."/>
            <person name="Bills G."/>
            <person name="Bluhm B.H."/>
            <person name="Cannon C."/>
            <person name="Castanera R."/>
            <person name="Culley D.E."/>
            <person name="Daum C."/>
            <person name="Ezra D."/>
            <person name="Gonzalez J.B."/>
            <person name="Henrissat B."/>
            <person name="Kuo A."/>
            <person name="Liang C."/>
            <person name="Lipzen A."/>
            <person name="Lutzoni F."/>
            <person name="Magnuson J."/>
            <person name="Mondo S."/>
            <person name="Nolan M."/>
            <person name="Ohm R."/>
            <person name="Pangilinan J."/>
            <person name="Park H.-J."/>
            <person name="Ramirez L."/>
            <person name="Alfaro M."/>
            <person name="Sun H."/>
            <person name="Tritt A."/>
            <person name="Yoshinaga Y."/>
            <person name="Zwiers L.-H."/>
            <person name="Turgeon B.G."/>
            <person name="Goodwin S.B."/>
            <person name="Spatafora J.W."/>
            <person name="Crous P.W."/>
            <person name="Grigoriev I.V."/>
        </authorList>
    </citation>
    <scope>NUCLEOTIDE SEQUENCE</scope>
    <source>
        <strain evidence="1">P77</strain>
    </source>
</reference>
<keyword evidence="2" id="KW-1185">Reference proteome</keyword>